<reference evidence="1 2" key="1">
    <citation type="submission" date="2016-11" db="EMBL/GenBank/DDBJ databases">
        <authorList>
            <person name="Jaros S."/>
            <person name="Januszkiewicz K."/>
            <person name="Wedrychowicz H."/>
        </authorList>
    </citation>
    <scope>NUCLEOTIDE SEQUENCE [LARGE SCALE GENOMIC DNA]</scope>
    <source>
        <strain evidence="1 2">DSM 21986</strain>
    </source>
</reference>
<dbReference type="Proteomes" id="UP000184041">
    <property type="component" value="Unassembled WGS sequence"/>
</dbReference>
<evidence type="ECO:0000313" key="1">
    <source>
        <dbReference type="EMBL" id="SHG04210.1"/>
    </source>
</evidence>
<dbReference type="EMBL" id="FQUS01000017">
    <property type="protein sequence ID" value="SHG04210.1"/>
    <property type="molecule type" value="Genomic_DNA"/>
</dbReference>
<proteinExistence type="predicted"/>
<gene>
    <name evidence="1" type="ORF">SAMN05443144_11784</name>
</gene>
<protein>
    <submittedName>
        <fullName evidence="1">Uncharacterized protein</fullName>
    </submittedName>
</protein>
<organism evidence="1 2">
    <name type="scientific">Fodinibius roseus</name>
    <dbReference type="NCBI Taxonomy" id="1194090"/>
    <lineage>
        <taxon>Bacteria</taxon>
        <taxon>Pseudomonadati</taxon>
        <taxon>Balneolota</taxon>
        <taxon>Balneolia</taxon>
        <taxon>Balneolales</taxon>
        <taxon>Balneolaceae</taxon>
        <taxon>Fodinibius</taxon>
    </lineage>
</organism>
<keyword evidence="2" id="KW-1185">Reference proteome</keyword>
<dbReference type="STRING" id="1194090.SAMN05443144_11784"/>
<dbReference type="AlphaFoldDB" id="A0A1M5GKD3"/>
<name>A0A1M5GKD3_9BACT</name>
<accession>A0A1M5GKD3</accession>
<evidence type="ECO:0000313" key="2">
    <source>
        <dbReference type="Proteomes" id="UP000184041"/>
    </source>
</evidence>
<sequence length="62" mass="6785">MDSEENLQEFSHRYYLSGGSQWMGATGRMAACSTGLLECACVPAVEQYGDSGQSTAEMAWER</sequence>